<reference evidence="1" key="1">
    <citation type="submission" date="2021-03" db="EMBL/GenBank/DDBJ databases">
        <title>Draft genome sequence of rust myrtle Austropuccinia psidii MF-1, a brazilian biotype.</title>
        <authorList>
            <person name="Quecine M.C."/>
            <person name="Pachon D.M.R."/>
            <person name="Bonatelli M.L."/>
            <person name="Correr F.H."/>
            <person name="Franceschini L.M."/>
            <person name="Leite T.F."/>
            <person name="Margarido G.R.A."/>
            <person name="Almeida C.A."/>
            <person name="Ferrarezi J.A."/>
            <person name="Labate C.A."/>
        </authorList>
    </citation>
    <scope>NUCLEOTIDE SEQUENCE</scope>
    <source>
        <strain evidence="1">MF-1</strain>
    </source>
</reference>
<dbReference type="AlphaFoldDB" id="A0A9Q3DPY4"/>
<proteinExistence type="predicted"/>
<keyword evidence="2" id="KW-1185">Reference proteome</keyword>
<dbReference type="Proteomes" id="UP000765509">
    <property type="component" value="Unassembled WGS sequence"/>
</dbReference>
<protein>
    <recommendedName>
        <fullName evidence="3">Reverse transcriptase</fullName>
    </recommendedName>
</protein>
<organism evidence="1 2">
    <name type="scientific">Austropuccinia psidii MF-1</name>
    <dbReference type="NCBI Taxonomy" id="1389203"/>
    <lineage>
        <taxon>Eukaryota</taxon>
        <taxon>Fungi</taxon>
        <taxon>Dikarya</taxon>
        <taxon>Basidiomycota</taxon>
        <taxon>Pucciniomycotina</taxon>
        <taxon>Pucciniomycetes</taxon>
        <taxon>Pucciniales</taxon>
        <taxon>Sphaerophragmiaceae</taxon>
        <taxon>Austropuccinia</taxon>
    </lineage>
</organism>
<dbReference type="EMBL" id="AVOT02020269">
    <property type="protein sequence ID" value="MBW0508336.1"/>
    <property type="molecule type" value="Genomic_DNA"/>
</dbReference>
<comment type="caution">
    <text evidence="1">The sequence shown here is derived from an EMBL/GenBank/DDBJ whole genome shotgun (WGS) entry which is preliminary data.</text>
</comment>
<sequence>MFRSKITQEGFKVITFGPPGYLSKAERRLLLSLIALRERAIAFSEEERGFLENSYGKPYKIPVIPHTPWSKKPIPIPKPILPQLMELIRERIRTLLYAQSTSSYKSLIFYVAKSNGKLRVVHELQELKKVTIKDAGLPPHT</sequence>
<accession>A0A9Q3DPY4</accession>
<evidence type="ECO:0000313" key="2">
    <source>
        <dbReference type="Proteomes" id="UP000765509"/>
    </source>
</evidence>
<dbReference type="SUPFAM" id="SSF56672">
    <property type="entry name" value="DNA/RNA polymerases"/>
    <property type="match status" value="1"/>
</dbReference>
<gene>
    <name evidence="1" type="ORF">O181_048051</name>
</gene>
<dbReference type="InterPro" id="IPR043502">
    <property type="entry name" value="DNA/RNA_pol_sf"/>
</dbReference>
<dbReference type="Gene3D" id="3.10.10.10">
    <property type="entry name" value="HIV Type 1 Reverse Transcriptase, subunit A, domain 1"/>
    <property type="match status" value="1"/>
</dbReference>
<evidence type="ECO:0008006" key="3">
    <source>
        <dbReference type="Google" id="ProtNLM"/>
    </source>
</evidence>
<dbReference type="OrthoDB" id="2505957at2759"/>
<name>A0A9Q3DPY4_9BASI</name>
<evidence type="ECO:0000313" key="1">
    <source>
        <dbReference type="EMBL" id="MBW0508336.1"/>
    </source>
</evidence>